<evidence type="ECO:0000313" key="2">
    <source>
        <dbReference type="Proteomes" id="UP000549765"/>
    </source>
</evidence>
<dbReference type="RefSeq" id="WP_168722802.1">
    <property type="nucleotide sequence ID" value="NZ_JAAXPN010000014.1"/>
</dbReference>
<dbReference type="Proteomes" id="UP000549765">
    <property type="component" value="Unassembled WGS sequence"/>
</dbReference>
<reference evidence="1 2" key="1">
    <citation type="submission" date="2020-04" db="EMBL/GenBank/DDBJ databases">
        <title>MicrobeNet Type strains.</title>
        <authorList>
            <person name="Nicholson A.C."/>
        </authorList>
    </citation>
    <scope>NUCLEOTIDE SEQUENCE [LARGE SCALE GENOMIC DNA]</scope>
    <source>
        <strain evidence="1 2">CCUG 61472</strain>
    </source>
</reference>
<sequence>MHFNKEFFNAEILVWENSLREKLPISENTIKGNYKDLLHLIKIIIFSFNK</sequence>
<gene>
    <name evidence="1" type="ORF">HF964_09470</name>
</gene>
<evidence type="ECO:0000313" key="1">
    <source>
        <dbReference type="EMBL" id="NKZ25011.1"/>
    </source>
</evidence>
<keyword evidence="2" id="KW-1185">Reference proteome</keyword>
<organism evidence="1 2">
    <name type="scientific">Periweissella fabalis</name>
    <dbReference type="NCBI Taxonomy" id="1070421"/>
    <lineage>
        <taxon>Bacteria</taxon>
        <taxon>Bacillati</taxon>
        <taxon>Bacillota</taxon>
        <taxon>Bacilli</taxon>
        <taxon>Lactobacillales</taxon>
        <taxon>Lactobacillaceae</taxon>
        <taxon>Periweissella</taxon>
    </lineage>
</organism>
<accession>A0A7X6S491</accession>
<dbReference type="EMBL" id="JAAXPN010000014">
    <property type="protein sequence ID" value="NKZ25011.1"/>
    <property type="molecule type" value="Genomic_DNA"/>
</dbReference>
<name>A0A7X6S491_9LACO</name>
<dbReference type="AlphaFoldDB" id="A0A7X6S491"/>
<comment type="caution">
    <text evidence="1">The sequence shown here is derived from an EMBL/GenBank/DDBJ whole genome shotgun (WGS) entry which is preliminary data.</text>
</comment>
<protein>
    <submittedName>
        <fullName evidence="1">Uncharacterized protein</fullName>
    </submittedName>
</protein>
<proteinExistence type="predicted"/>